<dbReference type="WBParaSite" id="maker-uti_cns_0000701-snap-gene-0.3-mRNA-1">
    <property type="protein sequence ID" value="maker-uti_cns_0000701-snap-gene-0.3-mRNA-1"/>
    <property type="gene ID" value="maker-uti_cns_0000701-snap-gene-0.3"/>
</dbReference>
<dbReference type="PANTHER" id="PTHR23248:SF9">
    <property type="entry name" value="PHOSPHOLIPID SCRAMBLASE"/>
    <property type="match status" value="1"/>
</dbReference>
<comment type="similarity">
    <text evidence="1 2">Belongs to the phospholipid scramblase family.</text>
</comment>
<accession>A0A1I8G3Q3</accession>
<dbReference type="InterPro" id="IPR005552">
    <property type="entry name" value="Scramblase"/>
</dbReference>
<comment type="function">
    <text evidence="2">May mediate accelerated ATP-independent bidirectional transbilayer migration of phospholipids upon binding calcium ions that results in a loss of phospholipid asymmetry in the plasma membrane.</text>
</comment>
<proteinExistence type="inferred from homology"/>
<organism evidence="3 4">
    <name type="scientific">Macrostomum lignano</name>
    <dbReference type="NCBI Taxonomy" id="282301"/>
    <lineage>
        <taxon>Eukaryota</taxon>
        <taxon>Metazoa</taxon>
        <taxon>Spiralia</taxon>
        <taxon>Lophotrochozoa</taxon>
        <taxon>Platyhelminthes</taxon>
        <taxon>Rhabditophora</taxon>
        <taxon>Macrostomorpha</taxon>
        <taxon>Macrostomida</taxon>
        <taxon>Macrostomidae</taxon>
        <taxon>Macrostomum</taxon>
    </lineage>
</organism>
<dbReference type="AlphaFoldDB" id="A0A1I8G3Q3"/>
<dbReference type="Proteomes" id="UP000095280">
    <property type="component" value="Unplaced"/>
</dbReference>
<dbReference type="PANTHER" id="PTHR23248">
    <property type="entry name" value="PHOSPHOLIPID SCRAMBLASE-RELATED"/>
    <property type="match status" value="1"/>
</dbReference>
<evidence type="ECO:0000313" key="4">
    <source>
        <dbReference type="WBParaSite" id="maker-uti_cns_0000701-snap-gene-0.3-mRNA-1"/>
    </source>
</evidence>
<name>A0A1I8G3Q3_9PLAT</name>
<keyword evidence="2" id="KW-0449">Lipoprotein</keyword>
<dbReference type="GO" id="GO:0005886">
    <property type="term" value="C:plasma membrane"/>
    <property type="evidence" value="ECO:0007669"/>
    <property type="project" value="TreeGrafter"/>
</dbReference>
<sequence length="279" mass="31156">PVRLDFSVLVSLNFDMSSVDPPPYPGPPEQQQPWMQQPIDAVEPSRNGLEYLLPLETVLLQQKRDLMTTLTRVPLPKCYALKTNNDELIYEMKETSNGYITGGTCQPHRPFTVSAVDSGGREAAVFTRKRKSTQCVGSCAKDEQYMDNMTIESPPGQLVGCIKQVYNGNVTMYMIQDANGEAIFRIYGMSYTLCCVTGQTQVEFPVTAPDGTGNPVASITKKFYMNTMQQMMTPGADTFTINMPKDLHLEMKITLIGVCVLFDFLFFDTSLRDSHQHSG</sequence>
<reference evidence="4" key="1">
    <citation type="submission" date="2016-11" db="UniProtKB">
        <authorList>
            <consortium name="WormBaseParasite"/>
        </authorList>
    </citation>
    <scope>IDENTIFICATION</scope>
</reference>
<keyword evidence="2" id="KW-0564">Palmitate</keyword>
<dbReference type="GO" id="GO:0017128">
    <property type="term" value="F:phospholipid scramblase activity"/>
    <property type="evidence" value="ECO:0007669"/>
    <property type="project" value="InterPro"/>
</dbReference>
<evidence type="ECO:0000256" key="1">
    <source>
        <dbReference type="ARBA" id="ARBA00005350"/>
    </source>
</evidence>
<evidence type="ECO:0000313" key="3">
    <source>
        <dbReference type="Proteomes" id="UP000095280"/>
    </source>
</evidence>
<evidence type="ECO:0000256" key="2">
    <source>
        <dbReference type="RuleBase" id="RU363116"/>
    </source>
</evidence>
<keyword evidence="2" id="KW-0106">Calcium</keyword>
<keyword evidence="3" id="KW-1185">Reference proteome</keyword>
<protein>
    <recommendedName>
        <fullName evidence="2">Phospholipid scramblase</fullName>
    </recommendedName>
</protein>
<dbReference type="Pfam" id="PF03803">
    <property type="entry name" value="Scramblase"/>
    <property type="match status" value="1"/>
</dbReference>
<comment type="cofactor">
    <cofactor evidence="2">
        <name>Ca(2+)</name>
        <dbReference type="ChEBI" id="CHEBI:29108"/>
    </cofactor>
</comment>